<evidence type="ECO:0000256" key="2">
    <source>
        <dbReference type="ARBA" id="ARBA00005695"/>
    </source>
</evidence>
<organism evidence="6 7">
    <name type="scientific">Microbacterium wangchenii</name>
    <dbReference type="NCBI Taxonomy" id="2541726"/>
    <lineage>
        <taxon>Bacteria</taxon>
        <taxon>Bacillati</taxon>
        <taxon>Actinomycetota</taxon>
        <taxon>Actinomycetes</taxon>
        <taxon>Micrococcales</taxon>
        <taxon>Microbacteriaceae</taxon>
        <taxon>Microbacterium</taxon>
    </lineage>
</organism>
<dbReference type="PIRSF" id="PIRSF002741">
    <property type="entry name" value="MppA"/>
    <property type="match status" value="1"/>
</dbReference>
<accession>A0ABX5SWV3</accession>
<dbReference type="Proteomes" id="UP000295748">
    <property type="component" value="Chromosome"/>
</dbReference>
<reference evidence="6 7" key="1">
    <citation type="submission" date="2019-03" db="EMBL/GenBank/DDBJ databases">
        <authorList>
            <person name="Dong K."/>
        </authorList>
    </citation>
    <scope>NUCLEOTIDE SEQUENCE [LARGE SCALE GENOMIC DNA]</scope>
    <source>
        <strain evidence="7">dk512</strain>
    </source>
</reference>
<protein>
    <submittedName>
        <fullName evidence="6">ABC transporter substrate-binding protein</fullName>
    </submittedName>
</protein>
<dbReference type="PANTHER" id="PTHR30290:SF10">
    <property type="entry name" value="PERIPLASMIC OLIGOPEPTIDE-BINDING PROTEIN-RELATED"/>
    <property type="match status" value="1"/>
</dbReference>
<name>A0ABX5SWV3_9MICO</name>
<evidence type="ECO:0000313" key="6">
    <source>
        <dbReference type="EMBL" id="QBR90675.1"/>
    </source>
</evidence>
<dbReference type="PANTHER" id="PTHR30290">
    <property type="entry name" value="PERIPLASMIC BINDING COMPONENT OF ABC TRANSPORTER"/>
    <property type="match status" value="1"/>
</dbReference>
<keyword evidence="7" id="KW-1185">Reference proteome</keyword>
<gene>
    <name evidence="6" type="ORF">E4K62_09155</name>
</gene>
<evidence type="ECO:0000259" key="5">
    <source>
        <dbReference type="Pfam" id="PF00496"/>
    </source>
</evidence>
<feature type="domain" description="Solute-binding protein family 5" evidence="5">
    <location>
        <begin position="71"/>
        <end position="425"/>
    </location>
</feature>
<proteinExistence type="inferred from homology"/>
<sequence>MAATALALAGCSGGNSADNGGNGEGAPSTLVIDTAFSLETGDPGRNYVPTGNLVLHAVYDTLLTFTGDDTTPQPSLATMEQNEDATEFTFTLDEDRVFSDGSPVTADDVVFSLNRVAGMTDSKANFLMTGITVEKVDDTTVVLKTEQPSLQLPAIVTNPSLSILNAEEVEANGGAVDTADAAQEFLDGASAGSGPYLLDSLDLTTQVVLVENPEYNGPTPPAYDKIVVRNVTESATQLINLKGGDSNIAVDLSGDQVESLGEDFTVDSVPSAETIFLLINQNAEVAPATATPAFAEAIRYALDYDKILELAGAGAAQASGVIPPMFAGALDEGVSQDLDRAQAALAESGYAGETLKLQFPNDNPVGGVEFTPVAERVQEQLKAVGINIELAPAPFATEIDPYVNGTGAFSMWYWGPDYADTSSFLPFGPGEKVGLRAGWPAEAAPEIAAQVAAARNATSGDERTEAFTAYATAMQESGPFVPLIVPGNNVASDTSVTGLTYNPTWTLDLTALSPAE</sequence>
<dbReference type="InterPro" id="IPR039424">
    <property type="entry name" value="SBP_5"/>
</dbReference>
<dbReference type="CDD" id="cd08512">
    <property type="entry name" value="PBP2_NikA_DppA_OppA_like_7"/>
    <property type="match status" value="1"/>
</dbReference>
<evidence type="ECO:0000313" key="7">
    <source>
        <dbReference type="Proteomes" id="UP000295748"/>
    </source>
</evidence>
<dbReference type="EMBL" id="CP038266">
    <property type="protein sequence ID" value="QBR90675.1"/>
    <property type="molecule type" value="Genomic_DNA"/>
</dbReference>
<keyword evidence="4" id="KW-0732">Signal</keyword>
<evidence type="ECO:0000256" key="4">
    <source>
        <dbReference type="ARBA" id="ARBA00022729"/>
    </source>
</evidence>
<dbReference type="InterPro" id="IPR030678">
    <property type="entry name" value="Peptide/Ni-bd"/>
</dbReference>
<comment type="subcellular location">
    <subcellularLocation>
        <location evidence="1">Cell envelope</location>
    </subcellularLocation>
</comment>
<dbReference type="SUPFAM" id="SSF53850">
    <property type="entry name" value="Periplasmic binding protein-like II"/>
    <property type="match status" value="1"/>
</dbReference>
<dbReference type="InterPro" id="IPR000914">
    <property type="entry name" value="SBP_5_dom"/>
</dbReference>
<dbReference type="Gene3D" id="3.40.190.10">
    <property type="entry name" value="Periplasmic binding protein-like II"/>
    <property type="match status" value="1"/>
</dbReference>
<evidence type="ECO:0000256" key="3">
    <source>
        <dbReference type="ARBA" id="ARBA00022448"/>
    </source>
</evidence>
<comment type="similarity">
    <text evidence="2">Belongs to the bacterial solute-binding protein 5 family.</text>
</comment>
<keyword evidence="3" id="KW-0813">Transport</keyword>
<dbReference type="Gene3D" id="3.10.105.10">
    <property type="entry name" value="Dipeptide-binding Protein, Domain 3"/>
    <property type="match status" value="1"/>
</dbReference>
<evidence type="ECO:0000256" key="1">
    <source>
        <dbReference type="ARBA" id="ARBA00004196"/>
    </source>
</evidence>
<dbReference type="Gene3D" id="3.90.76.10">
    <property type="entry name" value="Dipeptide-binding Protein, Domain 1"/>
    <property type="match status" value="1"/>
</dbReference>
<dbReference type="Pfam" id="PF00496">
    <property type="entry name" value="SBP_bac_5"/>
    <property type="match status" value="1"/>
</dbReference>